<name>A0A0U3PNT2_9HYPH</name>
<keyword evidence="2" id="KW-1185">Reference proteome</keyword>
<reference evidence="1 2" key="1">
    <citation type="submission" date="2015-10" db="EMBL/GenBank/DDBJ databases">
        <title>The world's first case of liver abscess caused by Pannonibacter phragmitetus.</title>
        <authorList>
            <person name="Ming D."/>
            <person name="Wang M."/>
            <person name="Zhou Y."/>
            <person name="Jiang T."/>
            <person name="Hu S."/>
        </authorList>
    </citation>
    <scope>NUCLEOTIDE SEQUENCE [LARGE SCALE GENOMIC DNA]</scope>
    <source>
        <strain evidence="1 2">31801</strain>
        <plasmid evidence="2">Plasmid p.p-1</plasmid>
    </source>
</reference>
<gene>
    <name evidence="1" type="ORF">APZ00_24765</name>
</gene>
<evidence type="ECO:0000313" key="1">
    <source>
        <dbReference type="EMBL" id="ALV30451.1"/>
    </source>
</evidence>
<dbReference type="Proteomes" id="UP000064921">
    <property type="component" value="Plasmid p.p-1"/>
</dbReference>
<geneLocation type="plasmid" evidence="1 2">
    <name>p.p-1</name>
</geneLocation>
<protein>
    <submittedName>
        <fullName evidence="1">Uncharacterized protein</fullName>
    </submittedName>
</protein>
<proteinExistence type="predicted"/>
<keyword evidence="1" id="KW-0614">Plasmid</keyword>
<dbReference type="EMBL" id="CP013069">
    <property type="protein sequence ID" value="ALV30451.1"/>
    <property type="molecule type" value="Genomic_DNA"/>
</dbReference>
<dbReference type="KEGG" id="pphr:APZ00_24765"/>
<accession>A0A0U3PNT2</accession>
<organism evidence="1 2">
    <name type="scientific">Pannonibacter phragmitetus</name>
    <dbReference type="NCBI Taxonomy" id="121719"/>
    <lineage>
        <taxon>Bacteria</taxon>
        <taxon>Pseudomonadati</taxon>
        <taxon>Pseudomonadota</taxon>
        <taxon>Alphaproteobacteria</taxon>
        <taxon>Hyphomicrobiales</taxon>
        <taxon>Stappiaceae</taxon>
        <taxon>Pannonibacter</taxon>
    </lineage>
</organism>
<dbReference type="AlphaFoldDB" id="A0A0U3PNT2"/>
<sequence length="119" mass="13588">MMKYEKIIHLDKKRIEEMVSGSCDEDVLVGVLSAIYYYETSFAGETLLKAVQSSNGDLRISLMRLVETFMQMHRTGFLAPSFLEEMSKREGVSEEGRAELAGLMEGVREFAEMFKEQCQ</sequence>
<evidence type="ECO:0000313" key="2">
    <source>
        <dbReference type="Proteomes" id="UP000064921"/>
    </source>
</evidence>
<dbReference type="RefSeq" id="WP_058900996.1">
    <property type="nucleotide sequence ID" value="NZ_CP013069.1"/>
</dbReference>